<evidence type="ECO:0000256" key="4">
    <source>
        <dbReference type="SAM" id="MobiDB-lite"/>
    </source>
</evidence>
<dbReference type="PANTHER" id="PTHR30136">
    <property type="entry name" value="HELIX-TURN-HELIX TRANSCRIPTIONAL REGULATOR, ICLR FAMILY"/>
    <property type="match status" value="1"/>
</dbReference>
<dbReference type="InterPro" id="IPR036390">
    <property type="entry name" value="WH_DNA-bd_sf"/>
</dbReference>
<keyword evidence="1" id="KW-0805">Transcription regulation</keyword>
<evidence type="ECO:0000256" key="2">
    <source>
        <dbReference type="ARBA" id="ARBA00023125"/>
    </source>
</evidence>
<dbReference type="PROSITE" id="PS51077">
    <property type="entry name" value="HTH_ICLR"/>
    <property type="match status" value="1"/>
</dbReference>
<keyword evidence="3" id="KW-0804">Transcription</keyword>
<evidence type="ECO:0000256" key="1">
    <source>
        <dbReference type="ARBA" id="ARBA00023015"/>
    </source>
</evidence>
<dbReference type="PROSITE" id="PS51078">
    <property type="entry name" value="ICLR_ED"/>
    <property type="match status" value="1"/>
</dbReference>
<dbReference type="Gene3D" id="1.10.10.10">
    <property type="entry name" value="Winged helix-like DNA-binding domain superfamily/Winged helix DNA-binding domain"/>
    <property type="match status" value="1"/>
</dbReference>
<organism evidence="7 8">
    <name type="scientific">Arthrobacter ginkgonis</name>
    <dbReference type="NCBI Taxonomy" id="1630594"/>
    <lineage>
        <taxon>Bacteria</taxon>
        <taxon>Bacillati</taxon>
        <taxon>Actinomycetota</taxon>
        <taxon>Actinomycetes</taxon>
        <taxon>Micrococcales</taxon>
        <taxon>Micrococcaceae</taxon>
        <taxon>Arthrobacter</taxon>
    </lineage>
</organism>
<dbReference type="SMART" id="SM00346">
    <property type="entry name" value="HTH_ICLR"/>
    <property type="match status" value="1"/>
</dbReference>
<keyword evidence="8" id="KW-1185">Reference proteome</keyword>
<accession>A0ABP7C116</accession>
<protein>
    <submittedName>
        <fullName evidence="7">IclR family transcriptional regulator</fullName>
    </submittedName>
</protein>
<dbReference type="Pfam" id="PF09339">
    <property type="entry name" value="HTH_IclR"/>
    <property type="match status" value="1"/>
</dbReference>
<dbReference type="SUPFAM" id="SSF55781">
    <property type="entry name" value="GAF domain-like"/>
    <property type="match status" value="1"/>
</dbReference>
<evidence type="ECO:0000313" key="7">
    <source>
        <dbReference type="EMBL" id="GAA3676219.1"/>
    </source>
</evidence>
<dbReference type="Gene3D" id="3.30.450.40">
    <property type="match status" value="1"/>
</dbReference>
<feature type="domain" description="HTH iclR-type" evidence="5">
    <location>
        <begin position="23"/>
        <end position="85"/>
    </location>
</feature>
<dbReference type="InterPro" id="IPR036388">
    <property type="entry name" value="WH-like_DNA-bd_sf"/>
</dbReference>
<comment type="caution">
    <text evidence="7">The sequence shown here is derived from an EMBL/GenBank/DDBJ whole genome shotgun (WGS) entry which is preliminary data.</text>
</comment>
<evidence type="ECO:0000259" key="5">
    <source>
        <dbReference type="PROSITE" id="PS51077"/>
    </source>
</evidence>
<dbReference type="Pfam" id="PF01614">
    <property type="entry name" value="IclR_C"/>
    <property type="match status" value="1"/>
</dbReference>
<dbReference type="InterPro" id="IPR029016">
    <property type="entry name" value="GAF-like_dom_sf"/>
</dbReference>
<dbReference type="RefSeq" id="WP_345149445.1">
    <property type="nucleotide sequence ID" value="NZ_BAABEO010000009.1"/>
</dbReference>
<name>A0ABP7C116_9MICC</name>
<dbReference type="InterPro" id="IPR050707">
    <property type="entry name" value="HTH_MetabolicPath_Reg"/>
</dbReference>
<gene>
    <name evidence="7" type="ORF">GCM10023081_13150</name>
</gene>
<reference evidence="8" key="1">
    <citation type="journal article" date="2019" name="Int. J. Syst. Evol. Microbiol.">
        <title>The Global Catalogue of Microorganisms (GCM) 10K type strain sequencing project: providing services to taxonomists for standard genome sequencing and annotation.</title>
        <authorList>
            <consortium name="The Broad Institute Genomics Platform"/>
            <consortium name="The Broad Institute Genome Sequencing Center for Infectious Disease"/>
            <person name="Wu L."/>
            <person name="Ma J."/>
        </authorList>
    </citation>
    <scope>NUCLEOTIDE SEQUENCE [LARGE SCALE GENOMIC DNA]</scope>
    <source>
        <strain evidence="8">JCM 30742</strain>
    </source>
</reference>
<sequence length="270" mass="28444">MPLAPKDGTEAPKGRADASQGAAASLLNGLRVLEAFRTGRPTLGVTEVAQIVDLHKSTVSRILSGLAEAGYLERESETGRYRLGLGVIGLAGPLLAELDVRRLAQPALEALTLQTRETSSLAVWNGTGAVVAEQVSSPQFVKHTAYIGTRYDRYESSSVRLFLAFLPEGSVSQLLETDQISRSATSGLGTDVAGHLAEVRARGLAFNDGYTDPQEFGVAAPVRDYRGAVVGCITLAAPRGRISPDQHEDLGHAVGLAAEKVTDRLGGARA</sequence>
<keyword evidence="2" id="KW-0238">DNA-binding</keyword>
<feature type="domain" description="IclR-ED" evidence="6">
    <location>
        <begin position="86"/>
        <end position="267"/>
    </location>
</feature>
<proteinExistence type="predicted"/>
<dbReference type="InterPro" id="IPR014757">
    <property type="entry name" value="Tscrpt_reg_IclR_C"/>
</dbReference>
<dbReference type="InterPro" id="IPR005471">
    <property type="entry name" value="Tscrpt_reg_IclR_N"/>
</dbReference>
<evidence type="ECO:0000259" key="6">
    <source>
        <dbReference type="PROSITE" id="PS51078"/>
    </source>
</evidence>
<evidence type="ECO:0000313" key="8">
    <source>
        <dbReference type="Proteomes" id="UP001500752"/>
    </source>
</evidence>
<dbReference type="EMBL" id="BAABEO010000009">
    <property type="protein sequence ID" value="GAA3676219.1"/>
    <property type="molecule type" value="Genomic_DNA"/>
</dbReference>
<feature type="compositionally biased region" description="Basic and acidic residues" evidence="4">
    <location>
        <begin position="7"/>
        <end position="16"/>
    </location>
</feature>
<dbReference type="PANTHER" id="PTHR30136:SF24">
    <property type="entry name" value="HTH-TYPE TRANSCRIPTIONAL REPRESSOR ALLR"/>
    <property type="match status" value="1"/>
</dbReference>
<feature type="region of interest" description="Disordered" evidence="4">
    <location>
        <begin position="1"/>
        <end position="20"/>
    </location>
</feature>
<dbReference type="Proteomes" id="UP001500752">
    <property type="component" value="Unassembled WGS sequence"/>
</dbReference>
<dbReference type="SUPFAM" id="SSF46785">
    <property type="entry name" value="Winged helix' DNA-binding domain"/>
    <property type="match status" value="1"/>
</dbReference>
<evidence type="ECO:0000256" key="3">
    <source>
        <dbReference type="ARBA" id="ARBA00023163"/>
    </source>
</evidence>